<evidence type="ECO:0000313" key="2">
    <source>
        <dbReference type="EMBL" id="KAL0481660.1"/>
    </source>
</evidence>
<organism evidence="2 3">
    <name type="scientific">Acrasis kona</name>
    <dbReference type="NCBI Taxonomy" id="1008807"/>
    <lineage>
        <taxon>Eukaryota</taxon>
        <taxon>Discoba</taxon>
        <taxon>Heterolobosea</taxon>
        <taxon>Tetramitia</taxon>
        <taxon>Eutetramitia</taxon>
        <taxon>Acrasidae</taxon>
        <taxon>Acrasis</taxon>
    </lineage>
</organism>
<name>A0AAW2YX15_9EUKA</name>
<feature type="compositionally biased region" description="Low complexity" evidence="1">
    <location>
        <begin position="311"/>
        <end position="321"/>
    </location>
</feature>
<proteinExistence type="predicted"/>
<dbReference type="EMBL" id="JAOPGA020000781">
    <property type="protein sequence ID" value="KAL0481660.1"/>
    <property type="molecule type" value="Genomic_DNA"/>
</dbReference>
<feature type="region of interest" description="Disordered" evidence="1">
    <location>
        <begin position="296"/>
        <end position="353"/>
    </location>
</feature>
<dbReference type="Pfam" id="PF15365">
    <property type="entry name" value="PNRC"/>
    <property type="match status" value="1"/>
</dbReference>
<evidence type="ECO:0000256" key="1">
    <source>
        <dbReference type="SAM" id="MobiDB-lite"/>
    </source>
</evidence>
<gene>
    <name evidence="2" type="ORF">AKO1_010329</name>
</gene>
<dbReference type="InterPro" id="IPR028322">
    <property type="entry name" value="PNRC-like_rgn"/>
</dbReference>
<feature type="region of interest" description="Disordered" evidence="1">
    <location>
        <begin position="256"/>
        <end position="277"/>
    </location>
</feature>
<sequence>MSSTRQYDNVSNNPRFGRPLVPYFMDDGNDHSADGPIINEGLTLSEETKDYQREIVVPKGQDSIRVREFKDGYFEYKDIALEDISNFDNIMITESNSRAKLPTKTLPGNLQMMHPLDGEPNLKNNSPGKRNKRRGGSTMSNREHFANYDKMVTNKTTNPNNNRESPSPLLQTEGMDGFEANVEYQPSDRDVIKKLFAQPSSSSTGSNHVNYAPQQTSPFIYQSQQLPTKDESFPQHQVTTTHAEPKKALLSPSFFMNSQPLRTHPPQPPGGSVKPTSDIHAFFKSVENESAASKLLEEHQQQPTPAPFIPPQQHQQQYLSQTPPPHHPIPSHHIPPPHFHTPPHAHQTAPPPSFLQPHQHLPTINLNQQLQAHQYHPQQHQQPKVLHLAQPVEHIMDDFQSPRSPVVHSHHPHAYTTPPHNHFHQKSLSYSGGETIPNFQNTLHQDGGLKIVNSRSGAITTGGNSIMTEAEILASLMPSVDNNAKVTDSEKKKTERYAGGMWTSSPPPSSLPVPRFKTAVKKCV</sequence>
<feature type="compositionally biased region" description="Basic and acidic residues" evidence="1">
    <location>
        <begin position="487"/>
        <end position="496"/>
    </location>
</feature>
<dbReference type="Proteomes" id="UP001431209">
    <property type="component" value="Unassembled WGS sequence"/>
</dbReference>
<protein>
    <submittedName>
        <fullName evidence="2">Uncharacterized protein</fullName>
    </submittedName>
</protein>
<feature type="compositionally biased region" description="Pro residues" evidence="1">
    <location>
        <begin position="322"/>
        <end position="340"/>
    </location>
</feature>
<feature type="region of interest" description="Disordered" evidence="1">
    <location>
        <begin position="484"/>
        <end position="514"/>
    </location>
</feature>
<dbReference type="GO" id="GO:0016071">
    <property type="term" value="P:mRNA metabolic process"/>
    <property type="evidence" value="ECO:0007669"/>
    <property type="project" value="UniProtKB-ARBA"/>
</dbReference>
<feature type="region of interest" description="Disordered" evidence="1">
    <location>
        <begin position="114"/>
        <end position="142"/>
    </location>
</feature>
<dbReference type="AlphaFoldDB" id="A0AAW2YX15"/>
<evidence type="ECO:0000313" key="3">
    <source>
        <dbReference type="Proteomes" id="UP001431209"/>
    </source>
</evidence>
<accession>A0AAW2YX15</accession>
<comment type="caution">
    <text evidence="2">The sequence shown here is derived from an EMBL/GenBank/DDBJ whole genome shotgun (WGS) entry which is preliminary data.</text>
</comment>
<reference evidence="2 3" key="1">
    <citation type="submission" date="2024-03" db="EMBL/GenBank/DDBJ databases">
        <title>The Acrasis kona genome and developmental transcriptomes reveal deep origins of eukaryotic multicellular pathways.</title>
        <authorList>
            <person name="Sheikh S."/>
            <person name="Fu C.-J."/>
            <person name="Brown M.W."/>
            <person name="Baldauf S.L."/>
        </authorList>
    </citation>
    <scope>NUCLEOTIDE SEQUENCE [LARGE SCALE GENOMIC DNA]</scope>
    <source>
        <strain evidence="2 3">ATCC MYA-3509</strain>
    </source>
</reference>
<keyword evidence="3" id="KW-1185">Reference proteome</keyword>